<evidence type="ECO:0000313" key="2">
    <source>
        <dbReference type="Proteomes" id="UP000235346"/>
    </source>
</evidence>
<name>A0A2N7TU57_9GAMM</name>
<keyword evidence="2" id="KW-1185">Reference proteome</keyword>
<comment type="caution">
    <text evidence="1">The sequence shown here is derived from an EMBL/GenBank/DDBJ whole genome shotgun (WGS) entry which is preliminary data.</text>
</comment>
<dbReference type="OrthoDB" id="8479975at2"/>
<sequence>MSHLENLIAEYYDWKGYLVKQNIKVGKLSHGGWEMELDVIAFDPHADHLVHIEPSIDSDSWFTREERFIKKFKAARKYIFTEIFTWLESSMEIEQMAVLITHPKGRDELAGGKIVSIDELMADIRQKVVECGIVAKNAIPEQYPLLRTLQLSHNGYYKML</sequence>
<gene>
    <name evidence="1" type="ORF">C1H66_01380</name>
</gene>
<accession>A0A2N7TU57</accession>
<organism evidence="1 2">
    <name type="scientific">Halomonas heilongjiangensis</name>
    <dbReference type="NCBI Taxonomy" id="1387883"/>
    <lineage>
        <taxon>Bacteria</taxon>
        <taxon>Pseudomonadati</taxon>
        <taxon>Pseudomonadota</taxon>
        <taxon>Gammaproteobacteria</taxon>
        <taxon>Oceanospirillales</taxon>
        <taxon>Halomonadaceae</taxon>
        <taxon>Halomonas</taxon>
    </lineage>
</organism>
<dbReference type="EMBL" id="PNRE01000009">
    <property type="protein sequence ID" value="PMR71717.1"/>
    <property type="molecule type" value="Genomic_DNA"/>
</dbReference>
<evidence type="ECO:0008006" key="3">
    <source>
        <dbReference type="Google" id="ProtNLM"/>
    </source>
</evidence>
<proteinExistence type="predicted"/>
<protein>
    <recommendedName>
        <fullName evidence="3">NERD domain-containing protein</fullName>
    </recommendedName>
</protein>
<dbReference type="Proteomes" id="UP000235346">
    <property type="component" value="Unassembled WGS sequence"/>
</dbReference>
<evidence type="ECO:0000313" key="1">
    <source>
        <dbReference type="EMBL" id="PMR71717.1"/>
    </source>
</evidence>
<dbReference type="AlphaFoldDB" id="A0A2N7TU57"/>
<dbReference type="RefSeq" id="WP_102626135.1">
    <property type="nucleotide sequence ID" value="NZ_PDOH01000028.1"/>
</dbReference>
<reference evidence="1 2" key="1">
    <citation type="submission" date="2018-01" db="EMBL/GenBank/DDBJ databases">
        <title>Halomonas endophytica sp. nov., isolated from storage liquid in the stems of Populus euphratica.</title>
        <authorList>
            <person name="Chen C."/>
        </authorList>
    </citation>
    <scope>NUCLEOTIDE SEQUENCE [LARGE SCALE GENOMIC DNA]</scope>
    <source>
        <strain evidence="1 2">DSM 26881</strain>
    </source>
</reference>